<feature type="transmembrane region" description="Helical" evidence="2">
    <location>
        <begin position="96"/>
        <end position="118"/>
    </location>
</feature>
<feature type="transmembrane region" description="Helical" evidence="2">
    <location>
        <begin position="224"/>
        <end position="243"/>
    </location>
</feature>
<gene>
    <name evidence="3" type="ORF">PV04_05429</name>
</gene>
<keyword evidence="2" id="KW-1133">Transmembrane helix</keyword>
<feature type="transmembrane region" description="Helical" evidence="2">
    <location>
        <begin position="55"/>
        <end position="76"/>
    </location>
</feature>
<evidence type="ECO:0000256" key="2">
    <source>
        <dbReference type="SAM" id="Phobius"/>
    </source>
</evidence>
<dbReference type="AlphaFoldDB" id="A0A0D2GBY0"/>
<feature type="transmembrane region" description="Helical" evidence="2">
    <location>
        <begin position="255"/>
        <end position="276"/>
    </location>
</feature>
<keyword evidence="2" id="KW-0472">Membrane</keyword>
<dbReference type="Proteomes" id="UP000054266">
    <property type="component" value="Unassembled WGS sequence"/>
</dbReference>
<reference evidence="3 4" key="1">
    <citation type="submission" date="2015-01" db="EMBL/GenBank/DDBJ databases">
        <title>The Genome Sequence of Capronia semiimmersa CBS27337.</title>
        <authorList>
            <consortium name="The Broad Institute Genomics Platform"/>
            <person name="Cuomo C."/>
            <person name="de Hoog S."/>
            <person name="Gorbushina A."/>
            <person name="Stielow B."/>
            <person name="Teixiera M."/>
            <person name="Abouelleil A."/>
            <person name="Chapman S.B."/>
            <person name="Priest M."/>
            <person name="Young S.K."/>
            <person name="Wortman J."/>
            <person name="Nusbaum C."/>
            <person name="Birren B."/>
        </authorList>
    </citation>
    <scope>NUCLEOTIDE SEQUENCE [LARGE SCALE GENOMIC DNA]</scope>
    <source>
        <strain evidence="3 4">CBS 27337</strain>
    </source>
</reference>
<feature type="region of interest" description="Disordered" evidence="1">
    <location>
        <begin position="186"/>
        <end position="207"/>
    </location>
</feature>
<keyword evidence="2" id="KW-0812">Transmembrane</keyword>
<accession>A0A0D2GBY0</accession>
<dbReference type="HOGENOM" id="CLU_959759_0_0_1"/>
<evidence type="ECO:0000313" key="3">
    <source>
        <dbReference type="EMBL" id="KIW69559.1"/>
    </source>
</evidence>
<evidence type="ECO:0000256" key="1">
    <source>
        <dbReference type="SAM" id="MobiDB-lite"/>
    </source>
</evidence>
<sequence>MATPVDNYVLTKLEEDPESQGAIARAAQRAGITTEFEIYLTAAQWMEWYDKLCQAVGSIATLGAGFTFTVIVTELAPPDPNDSTREKKDHVRFCLALSWVLFVISLAFASFSGLLFNANRRWFSVDLKKSVEYQVYGAEMWQRWKGLDEKEKTARMKGFAEMEHRQMEDRPKVHFWTRKGTTKQPKECISARKGNAKAESAEADAPNPSIREPSYRALNFGPGLLAATVVLILQLLPLSAFLASAEAVRVYENTLGWTIEGILIFSAVVLVGFWLAQHRQDQHAHYLPLY</sequence>
<proteinExistence type="predicted"/>
<name>A0A0D2GBY0_9EURO</name>
<dbReference type="EMBL" id="KN846958">
    <property type="protein sequence ID" value="KIW69559.1"/>
    <property type="molecule type" value="Genomic_DNA"/>
</dbReference>
<evidence type="ECO:0000313" key="4">
    <source>
        <dbReference type="Proteomes" id="UP000054266"/>
    </source>
</evidence>
<keyword evidence="4" id="KW-1185">Reference proteome</keyword>
<organism evidence="3 4">
    <name type="scientific">Phialophora macrospora</name>
    <dbReference type="NCBI Taxonomy" id="1851006"/>
    <lineage>
        <taxon>Eukaryota</taxon>
        <taxon>Fungi</taxon>
        <taxon>Dikarya</taxon>
        <taxon>Ascomycota</taxon>
        <taxon>Pezizomycotina</taxon>
        <taxon>Eurotiomycetes</taxon>
        <taxon>Chaetothyriomycetidae</taxon>
        <taxon>Chaetothyriales</taxon>
        <taxon>Herpotrichiellaceae</taxon>
        <taxon>Phialophora</taxon>
    </lineage>
</organism>
<protein>
    <submittedName>
        <fullName evidence="3">Uncharacterized protein</fullName>
    </submittedName>
</protein>